<dbReference type="AlphaFoldDB" id="A0A1L7XC35"/>
<proteinExistence type="predicted"/>
<evidence type="ECO:0000313" key="3">
    <source>
        <dbReference type="Proteomes" id="UP000184330"/>
    </source>
</evidence>
<reference evidence="2 3" key="1">
    <citation type="submission" date="2016-03" db="EMBL/GenBank/DDBJ databases">
        <authorList>
            <person name="Ploux O."/>
        </authorList>
    </citation>
    <scope>NUCLEOTIDE SEQUENCE [LARGE SCALE GENOMIC DNA]</scope>
    <source>
        <strain evidence="2 3">UAMH 11012</strain>
    </source>
</reference>
<gene>
    <name evidence="2" type="ORF">PAC_12479</name>
</gene>
<protein>
    <submittedName>
        <fullName evidence="2">Uncharacterized protein</fullName>
    </submittedName>
</protein>
<sequence>MANQQLPPTYATPTAVRDFLATLLRDHHAVPESEVREMASKWRLGRGSELVSIGVETYRAILGAEVGAILFGHARKVSGNQKQGQNQTDSAGNRPKRKEVPKTDIFGLEPEGKSPSASPFRVVGLRKV</sequence>
<accession>A0A1L7XC35</accession>
<keyword evidence="3" id="KW-1185">Reference proteome</keyword>
<feature type="region of interest" description="Disordered" evidence="1">
    <location>
        <begin position="76"/>
        <end position="128"/>
    </location>
</feature>
<name>A0A1L7XC35_9HELO</name>
<evidence type="ECO:0000313" key="2">
    <source>
        <dbReference type="EMBL" id="CZR62582.1"/>
    </source>
</evidence>
<dbReference type="EMBL" id="FJOG01000021">
    <property type="protein sequence ID" value="CZR62582.1"/>
    <property type="molecule type" value="Genomic_DNA"/>
</dbReference>
<dbReference type="OrthoDB" id="4771706at2759"/>
<dbReference type="Proteomes" id="UP000184330">
    <property type="component" value="Unassembled WGS sequence"/>
</dbReference>
<evidence type="ECO:0000256" key="1">
    <source>
        <dbReference type="SAM" id="MobiDB-lite"/>
    </source>
</evidence>
<organism evidence="2 3">
    <name type="scientific">Phialocephala subalpina</name>
    <dbReference type="NCBI Taxonomy" id="576137"/>
    <lineage>
        <taxon>Eukaryota</taxon>
        <taxon>Fungi</taxon>
        <taxon>Dikarya</taxon>
        <taxon>Ascomycota</taxon>
        <taxon>Pezizomycotina</taxon>
        <taxon>Leotiomycetes</taxon>
        <taxon>Helotiales</taxon>
        <taxon>Mollisiaceae</taxon>
        <taxon>Phialocephala</taxon>
        <taxon>Phialocephala fortinii species complex</taxon>
    </lineage>
</organism>
<feature type="compositionally biased region" description="Polar residues" evidence="1">
    <location>
        <begin position="78"/>
        <end position="91"/>
    </location>
</feature>